<dbReference type="Gene3D" id="3.40.50.720">
    <property type="entry name" value="NAD(P)-binding Rossmann-like Domain"/>
    <property type="match status" value="1"/>
</dbReference>
<dbReference type="GO" id="GO:0050664">
    <property type="term" value="F:oxidoreductase activity, acting on NAD(P)H, oxygen as acceptor"/>
    <property type="evidence" value="ECO:0007669"/>
    <property type="project" value="TreeGrafter"/>
</dbReference>
<comment type="similarity">
    <text evidence="1">Belongs to the short-chain dehydrogenases/reductases (SDR) family.</text>
</comment>
<keyword evidence="3" id="KW-0560">Oxidoreductase</keyword>
<dbReference type="OrthoDB" id="153074at2759"/>
<dbReference type="InterPro" id="IPR020904">
    <property type="entry name" value="Sc_DH/Rdtase_CS"/>
</dbReference>
<dbReference type="GeneID" id="55973387"/>
<accession>A0A9P4YW23</accession>
<proteinExistence type="inferred from homology"/>
<dbReference type="PRINTS" id="PR00081">
    <property type="entry name" value="GDHRDH"/>
</dbReference>
<keyword evidence="5" id="KW-1185">Reference proteome</keyword>
<dbReference type="PANTHER" id="PTHR43008:SF8">
    <property type="entry name" value="BENZIL REDUCTASE ((S)-BENZOIN FORMING) IRC24"/>
    <property type="match status" value="1"/>
</dbReference>
<reference evidence="4" key="1">
    <citation type="submission" date="2020-03" db="EMBL/GenBank/DDBJ databases">
        <title>Site-based positive gene gene selection in Geosmithia morbida across the United States reveals a broad range of putative effectors and factors for local host and environmental adapation.</title>
        <authorList>
            <person name="Onufrak A."/>
            <person name="Murdoch R.W."/>
            <person name="Gazis R."/>
            <person name="Huff M."/>
            <person name="Staton M."/>
            <person name="Klingeman W."/>
            <person name="Hadziabdic D."/>
        </authorList>
    </citation>
    <scope>NUCLEOTIDE SEQUENCE</scope>
    <source>
        <strain evidence="4">1262</strain>
    </source>
</reference>
<dbReference type="SUPFAM" id="SSF51735">
    <property type="entry name" value="NAD(P)-binding Rossmann-fold domains"/>
    <property type="match status" value="1"/>
</dbReference>
<organism evidence="4 5">
    <name type="scientific">Geosmithia morbida</name>
    <dbReference type="NCBI Taxonomy" id="1094350"/>
    <lineage>
        <taxon>Eukaryota</taxon>
        <taxon>Fungi</taxon>
        <taxon>Dikarya</taxon>
        <taxon>Ascomycota</taxon>
        <taxon>Pezizomycotina</taxon>
        <taxon>Sordariomycetes</taxon>
        <taxon>Hypocreomycetidae</taxon>
        <taxon>Hypocreales</taxon>
        <taxon>Bionectriaceae</taxon>
        <taxon>Geosmithia</taxon>
    </lineage>
</organism>
<evidence type="ECO:0000313" key="4">
    <source>
        <dbReference type="EMBL" id="KAF4122857.1"/>
    </source>
</evidence>
<dbReference type="EMBL" id="JAANYQ010000008">
    <property type="protein sequence ID" value="KAF4122857.1"/>
    <property type="molecule type" value="Genomic_DNA"/>
</dbReference>
<dbReference type="Pfam" id="PF00106">
    <property type="entry name" value="adh_short"/>
    <property type="match status" value="1"/>
</dbReference>
<evidence type="ECO:0000256" key="1">
    <source>
        <dbReference type="ARBA" id="ARBA00006484"/>
    </source>
</evidence>
<protein>
    <submittedName>
        <fullName evidence="4">Short-chain dehydrogenase</fullName>
    </submittedName>
</protein>
<dbReference type="InterPro" id="IPR002347">
    <property type="entry name" value="SDR_fam"/>
</dbReference>
<name>A0A9P4YW23_9HYPO</name>
<dbReference type="RefSeq" id="XP_035321509.1">
    <property type="nucleotide sequence ID" value="XM_035469129.1"/>
</dbReference>
<dbReference type="PROSITE" id="PS00061">
    <property type="entry name" value="ADH_SHORT"/>
    <property type="match status" value="1"/>
</dbReference>
<dbReference type="PANTHER" id="PTHR43008">
    <property type="entry name" value="BENZIL REDUCTASE"/>
    <property type="match status" value="1"/>
</dbReference>
<evidence type="ECO:0000256" key="2">
    <source>
        <dbReference type="ARBA" id="ARBA00022857"/>
    </source>
</evidence>
<keyword evidence="2" id="KW-0521">NADP</keyword>
<evidence type="ECO:0000313" key="5">
    <source>
        <dbReference type="Proteomes" id="UP000749293"/>
    </source>
</evidence>
<comment type="caution">
    <text evidence="4">The sequence shown here is derived from an EMBL/GenBank/DDBJ whole genome shotgun (WGS) entry which is preliminary data.</text>
</comment>
<sequence length="250" mass="26487">MSSKVFIVTGASKGIGAAITQRLLSQGNKVVLTARSKDALEAVKSSHPGRVEYVAGDMTDAGISEKIVAAAVSAFGRVDGLVINHGILSPNKLSEAPIEEVRHVYDVNVFSYLAIAKAALDELRTSKGSIVWISSGAASKAYAAWGAYGSSKAAVNSLSGHFAAEEKDITSIAIAPGRVNTDMQADIRAQGKERMDKAQYENFVEAFTTGILLKPEQPGYVVADLVAKPAKELSGKFLNWNSPELAAYQQ</sequence>
<evidence type="ECO:0000256" key="3">
    <source>
        <dbReference type="ARBA" id="ARBA00023002"/>
    </source>
</evidence>
<dbReference type="InterPro" id="IPR036291">
    <property type="entry name" value="NAD(P)-bd_dom_sf"/>
</dbReference>
<gene>
    <name evidence="4" type="ORF">GMORB2_7164</name>
</gene>
<dbReference type="AlphaFoldDB" id="A0A9P4YW23"/>
<dbReference type="FunFam" id="3.40.50.720:FF:000281">
    <property type="entry name" value="Uncharacterized oxidoreductase YIR035C"/>
    <property type="match status" value="1"/>
</dbReference>
<dbReference type="Proteomes" id="UP000749293">
    <property type="component" value="Unassembled WGS sequence"/>
</dbReference>